<dbReference type="EMBL" id="JAACJP010000016">
    <property type="protein sequence ID" value="KAF5379434.1"/>
    <property type="molecule type" value="Genomic_DNA"/>
</dbReference>
<feature type="compositionally biased region" description="Basic and acidic residues" evidence="1">
    <location>
        <begin position="82"/>
        <end position="100"/>
    </location>
</feature>
<accession>A0A8H5M3L5</accession>
<feature type="compositionally biased region" description="Basic residues" evidence="1">
    <location>
        <begin position="254"/>
        <end position="272"/>
    </location>
</feature>
<comment type="caution">
    <text evidence="2">The sequence shown here is derived from an EMBL/GenBank/DDBJ whole genome shotgun (WGS) entry which is preliminary data.</text>
</comment>
<feature type="compositionally biased region" description="Basic and acidic residues" evidence="1">
    <location>
        <begin position="280"/>
        <end position="313"/>
    </location>
</feature>
<evidence type="ECO:0000256" key="1">
    <source>
        <dbReference type="SAM" id="MobiDB-lite"/>
    </source>
</evidence>
<dbReference type="Proteomes" id="UP000565441">
    <property type="component" value="Unassembled WGS sequence"/>
</dbReference>
<feature type="region of interest" description="Disordered" evidence="1">
    <location>
        <begin position="72"/>
        <end position="103"/>
    </location>
</feature>
<feature type="compositionally biased region" description="Low complexity" evidence="1">
    <location>
        <begin position="462"/>
        <end position="503"/>
    </location>
</feature>
<gene>
    <name evidence="2" type="ORF">D9615_006510</name>
</gene>
<feature type="compositionally biased region" description="Pro residues" evidence="1">
    <location>
        <begin position="1"/>
        <end position="10"/>
    </location>
</feature>
<reference evidence="2 3" key="1">
    <citation type="journal article" date="2020" name="ISME J.">
        <title>Uncovering the hidden diversity of litter-decomposition mechanisms in mushroom-forming fungi.</title>
        <authorList>
            <person name="Floudas D."/>
            <person name="Bentzer J."/>
            <person name="Ahren D."/>
            <person name="Johansson T."/>
            <person name="Persson P."/>
            <person name="Tunlid A."/>
        </authorList>
    </citation>
    <scope>NUCLEOTIDE SEQUENCE [LARGE SCALE GENOMIC DNA]</scope>
    <source>
        <strain evidence="2 3">CBS 661.87</strain>
    </source>
</reference>
<feature type="compositionally biased region" description="Polar residues" evidence="1">
    <location>
        <begin position="31"/>
        <end position="43"/>
    </location>
</feature>
<proteinExistence type="predicted"/>
<name>A0A8H5M3L5_9AGAR</name>
<dbReference type="OrthoDB" id="3250555at2759"/>
<dbReference type="AlphaFoldDB" id="A0A8H5M3L5"/>
<feature type="region of interest" description="Disordered" evidence="1">
    <location>
        <begin position="437"/>
        <end position="503"/>
    </location>
</feature>
<sequence length="798" mass="87598">MTTSSPPPLSSSPQDLWSSSSPISDRSTRSRWSSGSAESITTANTSTDMHASITEDYFTRRLYELLLRVKRQQETESSTLEAEAKSGQRDGADGDKDHLTCRSSSPTLSFRLCSNAENTGHQSRSDNTCTQGATAHLAVDFSPYLQIDTWTTANPFYNTLSSLSNAHASDCSFSQSGQETETAMDTDTETGLSTLVFASPTFDNTSPIERTTLFCSGYSYRLIQRATSYRRARERSLSKENLAASDADTEPPRKRPKILTRTSTHLRLRTKLSRVPASIRRAESLRSVHDDDHNKDEEEAGMKNEQDNQKENLRPVVGGSDAPTAPASLGDTNTQIKDSDLQNVPTRSLKKPTLGRVPVIAPPVFLPLPSTEPPARIRIRCLLEREAELRAEMGFGVQDNYQSRNLKEDWAREGEKELRGRVVRWILEVLPLGSMASDHDCGHSASGSQDEDDGESEVSPVRTQASAGGSSRSSNSGSSTASRRSYSTDTSSTSGSSSTITVTASLPSTTRSISITPRINLYAYASSSSSSSSLSSAASFATSYPPNLRDQLATSPQTRFHAAYLFHRFFHAVSAPSLKAGVEVAGPSGFVFGAELDREGMELVTWDVGVACLALGVKYHRDFLHPLIPVYAYEFGAIAPHGPVAYEDLETAHRDVLCALSYRLGDTPHALLSELWVALPTLQRVLREDQEQDRNCWNSVQRETWRLLLCAVLEPDVLYFPLSLLTATAFLHGLHTVLRRRDADTAPWYVYDLCSPVATKPGMGMGKAEREVRDVRRDVVGLLGVSELRDFKGALRVS</sequence>
<evidence type="ECO:0000313" key="2">
    <source>
        <dbReference type="EMBL" id="KAF5379434.1"/>
    </source>
</evidence>
<feature type="region of interest" description="Disordered" evidence="1">
    <location>
        <begin position="230"/>
        <end position="348"/>
    </location>
</feature>
<feature type="compositionally biased region" description="Polar residues" evidence="1">
    <location>
        <begin position="330"/>
        <end position="346"/>
    </location>
</feature>
<evidence type="ECO:0000313" key="3">
    <source>
        <dbReference type="Proteomes" id="UP000565441"/>
    </source>
</evidence>
<feature type="region of interest" description="Disordered" evidence="1">
    <location>
        <begin position="1"/>
        <end position="43"/>
    </location>
</feature>
<organism evidence="2 3">
    <name type="scientific">Tricholomella constricta</name>
    <dbReference type="NCBI Taxonomy" id="117010"/>
    <lineage>
        <taxon>Eukaryota</taxon>
        <taxon>Fungi</taxon>
        <taxon>Dikarya</taxon>
        <taxon>Basidiomycota</taxon>
        <taxon>Agaricomycotina</taxon>
        <taxon>Agaricomycetes</taxon>
        <taxon>Agaricomycetidae</taxon>
        <taxon>Agaricales</taxon>
        <taxon>Tricholomatineae</taxon>
        <taxon>Lyophyllaceae</taxon>
        <taxon>Tricholomella</taxon>
    </lineage>
</organism>
<protein>
    <submittedName>
        <fullName evidence="2">Uncharacterized protein</fullName>
    </submittedName>
</protein>
<keyword evidence="3" id="KW-1185">Reference proteome</keyword>
<feature type="compositionally biased region" description="Low complexity" evidence="1">
    <location>
        <begin position="11"/>
        <end position="25"/>
    </location>
</feature>